<comment type="similarity">
    <text evidence="10">Belongs to the glycosyltransferase 14 family.</text>
</comment>
<dbReference type="InterPro" id="IPR003406">
    <property type="entry name" value="Glyco_trans_14"/>
</dbReference>
<evidence type="ECO:0000256" key="5">
    <source>
        <dbReference type="ARBA" id="ARBA00022692"/>
    </source>
</evidence>
<accession>A0A9D4JMW6</accession>
<reference evidence="11" key="2">
    <citation type="submission" date="2020-11" db="EMBL/GenBank/DDBJ databases">
        <authorList>
            <person name="McCartney M.A."/>
            <person name="Auch B."/>
            <person name="Kono T."/>
            <person name="Mallez S."/>
            <person name="Becker A."/>
            <person name="Gohl D.M."/>
            <person name="Silverstein K.A.T."/>
            <person name="Koren S."/>
            <person name="Bechman K.B."/>
            <person name="Herman A."/>
            <person name="Abrahante J.E."/>
            <person name="Garbe J."/>
        </authorList>
    </citation>
    <scope>NUCLEOTIDE SEQUENCE</scope>
    <source>
        <strain evidence="11">Duluth1</strain>
        <tissue evidence="11">Whole animal</tissue>
    </source>
</reference>
<evidence type="ECO:0000256" key="2">
    <source>
        <dbReference type="ARBA" id="ARBA00004922"/>
    </source>
</evidence>
<keyword evidence="7" id="KW-1133">Transmembrane helix</keyword>
<keyword evidence="6" id="KW-0735">Signal-anchor</keyword>
<reference evidence="11" key="1">
    <citation type="journal article" date="2019" name="bioRxiv">
        <title>The Genome of the Zebra Mussel, Dreissena polymorpha: A Resource for Invasive Species Research.</title>
        <authorList>
            <person name="McCartney M.A."/>
            <person name="Auch B."/>
            <person name="Kono T."/>
            <person name="Mallez S."/>
            <person name="Zhang Y."/>
            <person name="Obille A."/>
            <person name="Becker A."/>
            <person name="Abrahante J.E."/>
            <person name="Garbe J."/>
            <person name="Badalamenti J.P."/>
            <person name="Herman A."/>
            <person name="Mangelson H."/>
            <person name="Liachko I."/>
            <person name="Sullivan S."/>
            <person name="Sone E.D."/>
            <person name="Koren S."/>
            <person name="Silverstein K.A.T."/>
            <person name="Beckman K.B."/>
            <person name="Gohl D.M."/>
        </authorList>
    </citation>
    <scope>NUCLEOTIDE SEQUENCE</scope>
    <source>
        <strain evidence="11">Duluth1</strain>
        <tissue evidence="11">Whole animal</tissue>
    </source>
</reference>
<dbReference type="Pfam" id="PF02485">
    <property type="entry name" value="Branch"/>
    <property type="match status" value="1"/>
</dbReference>
<evidence type="ECO:0000256" key="4">
    <source>
        <dbReference type="ARBA" id="ARBA00022679"/>
    </source>
</evidence>
<evidence type="ECO:0000256" key="1">
    <source>
        <dbReference type="ARBA" id="ARBA00004606"/>
    </source>
</evidence>
<keyword evidence="12" id="KW-1185">Reference proteome</keyword>
<evidence type="ECO:0000313" key="12">
    <source>
        <dbReference type="Proteomes" id="UP000828390"/>
    </source>
</evidence>
<evidence type="ECO:0008006" key="13">
    <source>
        <dbReference type="Google" id="ProtNLM"/>
    </source>
</evidence>
<keyword evidence="4" id="KW-0808">Transferase</keyword>
<evidence type="ECO:0000313" key="11">
    <source>
        <dbReference type="EMBL" id="KAH3816229.1"/>
    </source>
</evidence>
<evidence type="ECO:0000256" key="6">
    <source>
        <dbReference type="ARBA" id="ARBA00022968"/>
    </source>
</evidence>
<dbReference type="PANTHER" id="PTHR19297">
    <property type="entry name" value="GLYCOSYLTRANSFERASE 14 FAMILY MEMBER"/>
    <property type="match status" value="1"/>
</dbReference>
<name>A0A9D4JMW6_DREPO</name>
<evidence type="ECO:0000256" key="9">
    <source>
        <dbReference type="ARBA" id="ARBA00023180"/>
    </source>
</evidence>
<dbReference type="GO" id="GO:0008375">
    <property type="term" value="F:acetylglucosaminyltransferase activity"/>
    <property type="evidence" value="ECO:0007669"/>
    <property type="project" value="TreeGrafter"/>
</dbReference>
<gene>
    <name evidence="11" type="ORF">DPMN_117742</name>
</gene>
<evidence type="ECO:0000256" key="7">
    <source>
        <dbReference type="ARBA" id="ARBA00022989"/>
    </source>
</evidence>
<proteinExistence type="inferred from homology"/>
<evidence type="ECO:0000256" key="3">
    <source>
        <dbReference type="ARBA" id="ARBA00022676"/>
    </source>
</evidence>
<keyword evidence="9" id="KW-0325">Glycoprotein</keyword>
<comment type="caution">
    <text evidence="11">The sequence shown here is derived from an EMBL/GenBank/DDBJ whole genome shotgun (WGS) entry which is preliminary data.</text>
</comment>
<evidence type="ECO:0000256" key="8">
    <source>
        <dbReference type="ARBA" id="ARBA00023136"/>
    </source>
</evidence>
<comment type="pathway">
    <text evidence="2">Protein modification; protein glycosylation.</text>
</comment>
<evidence type="ECO:0000256" key="10">
    <source>
        <dbReference type="ARBA" id="ARBA00038150"/>
    </source>
</evidence>
<dbReference type="GO" id="GO:0016020">
    <property type="term" value="C:membrane"/>
    <property type="evidence" value="ECO:0007669"/>
    <property type="project" value="UniProtKB-SubCell"/>
</dbReference>
<keyword evidence="8" id="KW-0472">Membrane</keyword>
<sequence>MSSLPLLYFWTRCQLSRSLIGRHVQILSFLPNNTPSYLQRQDNETLDFIPTDKRSRTTTSSTESANHCKRPVIFKEGPLVNAVDCKAIFKNDKEKIKRANNLTVTLLRKHLQPKNYLQWTQNCSLFKFHRGYITDSISEFEREFPVAFSILMYKDIEMFERLLRAIYRPQNYYCIHVDAKTRDDIFKAVLAMTECFENVFMASQRIRVKWGKLSVLTPELVCMDDLLRRSTKWKYFINLTGQEFPLKSNFELVKILTAFNGSNDVECDFKGYTCICVYLTYIICTYF</sequence>
<keyword evidence="3" id="KW-0328">Glycosyltransferase</keyword>
<protein>
    <recommendedName>
        <fullName evidence="13">Beta-1,3-galactosyl-O-glycosyl-glycoprotein beta-1,6-N-acetylglucosaminyltransferase</fullName>
    </recommendedName>
</protein>
<dbReference type="EMBL" id="JAIWYP010000005">
    <property type="protein sequence ID" value="KAH3816229.1"/>
    <property type="molecule type" value="Genomic_DNA"/>
</dbReference>
<comment type="subcellular location">
    <subcellularLocation>
        <location evidence="1">Membrane</location>
        <topology evidence="1">Single-pass type II membrane protein</topology>
    </subcellularLocation>
</comment>
<dbReference type="Proteomes" id="UP000828390">
    <property type="component" value="Unassembled WGS sequence"/>
</dbReference>
<keyword evidence="5" id="KW-0812">Transmembrane</keyword>
<dbReference type="AlphaFoldDB" id="A0A9D4JMW6"/>
<organism evidence="11 12">
    <name type="scientific">Dreissena polymorpha</name>
    <name type="common">Zebra mussel</name>
    <name type="synonym">Mytilus polymorpha</name>
    <dbReference type="NCBI Taxonomy" id="45954"/>
    <lineage>
        <taxon>Eukaryota</taxon>
        <taxon>Metazoa</taxon>
        <taxon>Spiralia</taxon>
        <taxon>Lophotrochozoa</taxon>
        <taxon>Mollusca</taxon>
        <taxon>Bivalvia</taxon>
        <taxon>Autobranchia</taxon>
        <taxon>Heteroconchia</taxon>
        <taxon>Euheterodonta</taxon>
        <taxon>Imparidentia</taxon>
        <taxon>Neoheterodontei</taxon>
        <taxon>Myida</taxon>
        <taxon>Dreissenoidea</taxon>
        <taxon>Dreissenidae</taxon>
        <taxon>Dreissena</taxon>
    </lineage>
</organism>
<dbReference type="PANTHER" id="PTHR19297:SF191">
    <property type="entry name" value="PROTEIN XYLOSYLTRANSFERASE"/>
    <property type="match status" value="1"/>
</dbReference>